<proteinExistence type="predicted"/>
<keyword evidence="3" id="KW-1185">Reference proteome</keyword>
<dbReference type="GO" id="GO:0016788">
    <property type="term" value="F:hydrolase activity, acting on ester bonds"/>
    <property type="evidence" value="ECO:0007669"/>
    <property type="project" value="UniProtKB-ARBA"/>
</dbReference>
<evidence type="ECO:0000259" key="1">
    <source>
        <dbReference type="Pfam" id="PF13472"/>
    </source>
</evidence>
<sequence>MTTMSKHVLCYGDSMSWGIVPGTRQRHPYEQRWTGVLQSLLGAGVRVVEECLNGRTTAWDDPFRPQRNGRDLLLPILHSHAPIDLVVLFLGTNDLQSMYGVGAYESSLGAGVLVDIVQGCRSEPMEAAPKVLLVAPPRIGRPCGAMEEKFRGAAEKSAQFSRCYRRVADERGCFFLDAAELIQASEVDGVHLDAPQHRQFAVGIHRPVAQILDLPQAQAEG</sequence>
<dbReference type="OrthoDB" id="164654at2"/>
<dbReference type="SUPFAM" id="SSF52266">
    <property type="entry name" value="SGNH hydrolase"/>
    <property type="match status" value="1"/>
</dbReference>
<reference evidence="2 3" key="1">
    <citation type="submission" date="2016-10" db="EMBL/GenBank/DDBJ databases">
        <authorList>
            <person name="de Groot N.N."/>
        </authorList>
    </citation>
    <scope>NUCLEOTIDE SEQUENCE [LARGE SCALE GENOMIC DNA]</scope>
    <source>
        <strain evidence="2 3">ATCC 43154</strain>
    </source>
</reference>
<dbReference type="InterPro" id="IPR036514">
    <property type="entry name" value="SGNH_hydro_sf"/>
</dbReference>
<name>A0A1I4RSF6_9BURK</name>
<feature type="domain" description="SGNH hydrolase-type esterase" evidence="1">
    <location>
        <begin position="10"/>
        <end position="194"/>
    </location>
</feature>
<organism evidence="2 3">
    <name type="scientific">Rugamonas rubra</name>
    <dbReference type="NCBI Taxonomy" id="758825"/>
    <lineage>
        <taxon>Bacteria</taxon>
        <taxon>Pseudomonadati</taxon>
        <taxon>Pseudomonadota</taxon>
        <taxon>Betaproteobacteria</taxon>
        <taxon>Burkholderiales</taxon>
        <taxon>Oxalobacteraceae</taxon>
        <taxon>Telluria group</taxon>
        <taxon>Rugamonas</taxon>
    </lineage>
</organism>
<accession>A0A1I4RSF6</accession>
<dbReference type="CDD" id="cd01839">
    <property type="entry name" value="SGNH_arylesterase_like"/>
    <property type="match status" value="1"/>
</dbReference>
<dbReference type="Gene3D" id="3.40.50.1110">
    <property type="entry name" value="SGNH hydrolase"/>
    <property type="match status" value="1"/>
</dbReference>
<dbReference type="Pfam" id="PF13472">
    <property type="entry name" value="Lipase_GDSL_2"/>
    <property type="match status" value="1"/>
</dbReference>
<dbReference type="Proteomes" id="UP000199470">
    <property type="component" value="Unassembled WGS sequence"/>
</dbReference>
<dbReference type="InterPro" id="IPR013830">
    <property type="entry name" value="SGNH_hydro"/>
</dbReference>
<dbReference type="STRING" id="758825.SAMN02982985_04456"/>
<evidence type="ECO:0000313" key="2">
    <source>
        <dbReference type="EMBL" id="SFM55145.1"/>
    </source>
</evidence>
<dbReference type="EMBL" id="FOTW01000023">
    <property type="protein sequence ID" value="SFM55145.1"/>
    <property type="molecule type" value="Genomic_DNA"/>
</dbReference>
<dbReference type="AlphaFoldDB" id="A0A1I4RSF6"/>
<gene>
    <name evidence="2" type="ORF">SAMN02982985_04456</name>
</gene>
<protein>
    <submittedName>
        <fullName evidence="2">Lysophospholipase L1</fullName>
    </submittedName>
</protein>
<evidence type="ECO:0000313" key="3">
    <source>
        <dbReference type="Proteomes" id="UP000199470"/>
    </source>
</evidence>